<proteinExistence type="predicted"/>
<organism evidence="1 2">
    <name type="scientific">Datura stramonium</name>
    <name type="common">Jimsonweed</name>
    <name type="synonym">Common thornapple</name>
    <dbReference type="NCBI Taxonomy" id="4076"/>
    <lineage>
        <taxon>Eukaryota</taxon>
        <taxon>Viridiplantae</taxon>
        <taxon>Streptophyta</taxon>
        <taxon>Embryophyta</taxon>
        <taxon>Tracheophyta</taxon>
        <taxon>Spermatophyta</taxon>
        <taxon>Magnoliopsida</taxon>
        <taxon>eudicotyledons</taxon>
        <taxon>Gunneridae</taxon>
        <taxon>Pentapetalae</taxon>
        <taxon>asterids</taxon>
        <taxon>lamiids</taxon>
        <taxon>Solanales</taxon>
        <taxon>Solanaceae</taxon>
        <taxon>Solanoideae</taxon>
        <taxon>Datureae</taxon>
        <taxon>Datura</taxon>
    </lineage>
</organism>
<keyword evidence="2" id="KW-1185">Reference proteome</keyword>
<dbReference type="Proteomes" id="UP000823775">
    <property type="component" value="Unassembled WGS sequence"/>
</dbReference>
<dbReference type="EMBL" id="JACEIK010000453">
    <property type="protein sequence ID" value="MCD7457356.1"/>
    <property type="molecule type" value="Genomic_DNA"/>
</dbReference>
<name>A0ABS8SEQ5_DATST</name>
<accession>A0ABS8SEQ5</accession>
<gene>
    <name evidence="1" type="ORF">HAX54_034921</name>
</gene>
<evidence type="ECO:0000313" key="1">
    <source>
        <dbReference type="EMBL" id="MCD7457356.1"/>
    </source>
</evidence>
<protein>
    <submittedName>
        <fullName evidence="1">Uncharacterized protein</fullName>
    </submittedName>
</protein>
<sequence length="60" mass="6909">MALKFMGRYWGLQRSAIRPETHRFVIVGKSTSPVYYFSLAACRWFPSTILRLADASPMLL</sequence>
<feature type="non-terminal residue" evidence="1">
    <location>
        <position position="60"/>
    </location>
</feature>
<evidence type="ECO:0000313" key="2">
    <source>
        <dbReference type="Proteomes" id="UP000823775"/>
    </source>
</evidence>
<comment type="caution">
    <text evidence="1">The sequence shown here is derived from an EMBL/GenBank/DDBJ whole genome shotgun (WGS) entry which is preliminary data.</text>
</comment>
<reference evidence="1 2" key="1">
    <citation type="journal article" date="2021" name="BMC Genomics">
        <title>Datura genome reveals duplications of psychoactive alkaloid biosynthetic genes and high mutation rate following tissue culture.</title>
        <authorList>
            <person name="Rajewski A."/>
            <person name="Carter-House D."/>
            <person name="Stajich J."/>
            <person name="Litt A."/>
        </authorList>
    </citation>
    <scope>NUCLEOTIDE SEQUENCE [LARGE SCALE GENOMIC DNA]</scope>
    <source>
        <strain evidence="1">AR-01</strain>
    </source>
</reference>